<organism evidence="2 3">
    <name type="scientific">Sinisalibacter lacisalsi</name>
    <dbReference type="NCBI Taxonomy" id="1526570"/>
    <lineage>
        <taxon>Bacteria</taxon>
        <taxon>Pseudomonadati</taxon>
        <taxon>Pseudomonadota</taxon>
        <taxon>Alphaproteobacteria</taxon>
        <taxon>Rhodobacterales</taxon>
        <taxon>Roseobacteraceae</taxon>
        <taxon>Sinisalibacter</taxon>
    </lineage>
</organism>
<gene>
    <name evidence="2" type="ORF">GCM10011358_18600</name>
</gene>
<sequence length="123" mass="12771">MLTGAAILYALLALVVVAFQIAMALGAPWGHLAMGGRFPGRFPLPMRFAALLQGGLIAVFALVMLGRAGLVSPAPPLWLVWAVVAVSALSAAMNLATPSIPERRLWGPVTLAMLVCAIRVALG</sequence>
<keyword evidence="3" id="KW-1185">Reference proteome</keyword>
<accession>A0ABQ1QMT8</accession>
<reference evidence="3" key="1">
    <citation type="journal article" date="2019" name="Int. J. Syst. Evol. Microbiol.">
        <title>The Global Catalogue of Microorganisms (GCM) 10K type strain sequencing project: providing services to taxonomists for standard genome sequencing and annotation.</title>
        <authorList>
            <consortium name="The Broad Institute Genomics Platform"/>
            <consortium name="The Broad Institute Genome Sequencing Center for Infectious Disease"/>
            <person name="Wu L."/>
            <person name="Ma J."/>
        </authorList>
    </citation>
    <scope>NUCLEOTIDE SEQUENCE [LARGE SCALE GENOMIC DNA]</scope>
    <source>
        <strain evidence="3">CGMCC 1.12922</strain>
    </source>
</reference>
<protein>
    <recommendedName>
        <fullName evidence="4">Integral membrane protein</fullName>
    </recommendedName>
</protein>
<feature type="transmembrane region" description="Helical" evidence="1">
    <location>
        <begin position="105"/>
        <end position="122"/>
    </location>
</feature>
<feature type="transmembrane region" description="Helical" evidence="1">
    <location>
        <begin position="78"/>
        <end position="96"/>
    </location>
</feature>
<keyword evidence="1" id="KW-0472">Membrane</keyword>
<evidence type="ECO:0008006" key="4">
    <source>
        <dbReference type="Google" id="ProtNLM"/>
    </source>
</evidence>
<evidence type="ECO:0000256" key="1">
    <source>
        <dbReference type="SAM" id="Phobius"/>
    </source>
</evidence>
<proteinExistence type="predicted"/>
<feature type="transmembrane region" description="Helical" evidence="1">
    <location>
        <begin position="48"/>
        <end position="66"/>
    </location>
</feature>
<keyword evidence="1" id="KW-1133">Transmembrane helix</keyword>
<evidence type="ECO:0000313" key="3">
    <source>
        <dbReference type="Proteomes" id="UP000617355"/>
    </source>
</evidence>
<dbReference type="Proteomes" id="UP000617355">
    <property type="component" value="Unassembled WGS sequence"/>
</dbReference>
<evidence type="ECO:0000313" key="2">
    <source>
        <dbReference type="EMBL" id="GGD34837.1"/>
    </source>
</evidence>
<comment type="caution">
    <text evidence="2">The sequence shown here is derived from an EMBL/GenBank/DDBJ whole genome shotgun (WGS) entry which is preliminary data.</text>
</comment>
<keyword evidence="1" id="KW-0812">Transmembrane</keyword>
<dbReference type="EMBL" id="BMGI01000002">
    <property type="protein sequence ID" value="GGD34837.1"/>
    <property type="molecule type" value="Genomic_DNA"/>
</dbReference>
<dbReference type="RefSeq" id="WP_188527353.1">
    <property type="nucleotide sequence ID" value="NZ_BMGI01000002.1"/>
</dbReference>
<feature type="transmembrane region" description="Helical" evidence="1">
    <location>
        <begin position="6"/>
        <end position="27"/>
    </location>
</feature>
<name>A0ABQ1QMT8_9RHOB</name>